<dbReference type="AlphaFoldDB" id="A0A4Z2J5N0"/>
<feature type="region of interest" description="Disordered" evidence="1">
    <location>
        <begin position="136"/>
        <end position="168"/>
    </location>
</feature>
<evidence type="ECO:0000256" key="1">
    <source>
        <dbReference type="SAM" id="MobiDB-lite"/>
    </source>
</evidence>
<dbReference type="Proteomes" id="UP000314294">
    <property type="component" value="Unassembled WGS sequence"/>
</dbReference>
<feature type="compositionally biased region" description="Gly residues" evidence="1">
    <location>
        <begin position="186"/>
        <end position="204"/>
    </location>
</feature>
<organism evidence="2 3">
    <name type="scientific">Liparis tanakae</name>
    <name type="common">Tanaka's snailfish</name>
    <dbReference type="NCBI Taxonomy" id="230148"/>
    <lineage>
        <taxon>Eukaryota</taxon>
        <taxon>Metazoa</taxon>
        <taxon>Chordata</taxon>
        <taxon>Craniata</taxon>
        <taxon>Vertebrata</taxon>
        <taxon>Euteleostomi</taxon>
        <taxon>Actinopterygii</taxon>
        <taxon>Neopterygii</taxon>
        <taxon>Teleostei</taxon>
        <taxon>Neoteleostei</taxon>
        <taxon>Acanthomorphata</taxon>
        <taxon>Eupercaria</taxon>
        <taxon>Perciformes</taxon>
        <taxon>Cottioidei</taxon>
        <taxon>Cottales</taxon>
        <taxon>Liparidae</taxon>
        <taxon>Liparis</taxon>
    </lineage>
</organism>
<name>A0A4Z2J5N0_9TELE</name>
<sequence>MADQDTGDPVELLREGVVERRYAVGVDLPQQHVAVPVHLPQHAGQSVRQPVGVVHVGQRRRHGKRRSRWRRFARRKLVLARNDLQEAVAQVPESWHRGGTPTLAAVVVAGDGFKFHMGTPLSLRGAQDVQPLLGELSAPRRPSGAEAHVKQHHSQHQAEPPEDRHQGNVHGLHVSVGLELRSRSPRGGGRGQGPLGEAAGGDGRAGSCRGVRHNDGLHGEVRVRVHPDGVKINQDCDGVLQGEAAVRPTLLGASADDEEAVRADAVARIEVVSLELFAVQRPAWSCQVGAQFTLEQHVVARHHRAPPVDH</sequence>
<gene>
    <name evidence="2" type="ORF">EYF80_004878</name>
</gene>
<evidence type="ECO:0000313" key="2">
    <source>
        <dbReference type="EMBL" id="TNN84833.1"/>
    </source>
</evidence>
<proteinExistence type="predicted"/>
<evidence type="ECO:0000313" key="3">
    <source>
        <dbReference type="Proteomes" id="UP000314294"/>
    </source>
</evidence>
<accession>A0A4Z2J5N0</accession>
<dbReference type="EMBL" id="SRLO01000024">
    <property type="protein sequence ID" value="TNN84833.1"/>
    <property type="molecule type" value="Genomic_DNA"/>
</dbReference>
<feature type="region of interest" description="Disordered" evidence="1">
    <location>
        <begin position="181"/>
        <end position="214"/>
    </location>
</feature>
<protein>
    <submittedName>
        <fullName evidence="2">Uncharacterized protein</fullName>
    </submittedName>
</protein>
<keyword evidence="3" id="KW-1185">Reference proteome</keyword>
<comment type="caution">
    <text evidence="2">The sequence shown here is derived from an EMBL/GenBank/DDBJ whole genome shotgun (WGS) entry which is preliminary data.</text>
</comment>
<reference evidence="2 3" key="1">
    <citation type="submission" date="2019-03" db="EMBL/GenBank/DDBJ databases">
        <title>First draft genome of Liparis tanakae, snailfish: a comprehensive survey of snailfish specific genes.</title>
        <authorList>
            <person name="Kim W."/>
            <person name="Song I."/>
            <person name="Jeong J.-H."/>
            <person name="Kim D."/>
            <person name="Kim S."/>
            <person name="Ryu S."/>
            <person name="Song J.Y."/>
            <person name="Lee S.K."/>
        </authorList>
    </citation>
    <scope>NUCLEOTIDE SEQUENCE [LARGE SCALE GENOMIC DNA]</scope>
    <source>
        <tissue evidence="2">Muscle</tissue>
    </source>
</reference>